<accession>A0A1A8TF22</accession>
<protein>
    <recommendedName>
        <fullName evidence="4">Oxidoreductase molybdopterin binding domain protein</fullName>
    </recommendedName>
</protein>
<evidence type="ECO:0000256" key="1">
    <source>
        <dbReference type="SAM" id="SignalP"/>
    </source>
</evidence>
<feature type="signal peptide" evidence="1">
    <location>
        <begin position="1"/>
        <end position="22"/>
    </location>
</feature>
<dbReference type="STRING" id="295068.MAQ5080_01842"/>
<feature type="chain" id="PRO_5008379002" description="Oxidoreductase molybdopterin binding domain protein" evidence="1">
    <location>
        <begin position="23"/>
        <end position="171"/>
    </location>
</feature>
<dbReference type="Gene3D" id="3.90.420.10">
    <property type="entry name" value="Oxidoreductase, molybdopterin-binding domain"/>
    <property type="match status" value="1"/>
</dbReference>
<evidence type="ECO:0008006" key="4">
    <source>
        <dbReference type="Google" id="ProtNLM"/>
    </source>
</evidence>
<name>A0A1A8TF22_9GAMM</name>
<dbReference type="SUPFAM" id="SSF56524">
    <property type="entry name" value="Oxidoreductase molybdopterin-binding domain"/>
    <property type="match status" value="1"/>
</dbReference>
<dbReference type="EMBL" id="FLOC01000009">
    <property type="protein sequence ID" value="SBS31059.1"/>
    <property type="molecule type" value="Genomic_DNA"/>
</dbReference>
<proteinExistence type="predicted"/>
<keyword evidence="3" id="KW-1185">Reference proteome</keyword>
<sequence length="171" mass="19521">MKRLFWNTLTMLCATLSMHAMAVLEEPSGNVILAVSGNIEHFNSPQQAQFDFAMLKQLPAYEITTQTPWEEGVHHYVGFDPSDLLEQLEADGNVIRLTAFNQYITEVPLTDFEELGAIIAYQMDGADIPVRNKGPLMVIYDFDQYPELRNETYYGRSIWQIQSMHVLTLGE</sequence>
<keyword evidence="1" id="KW-0732">Signal</keyword>
<organism evidence="2 3">
    <name type="scientific">Marinomonas aquimarina</name>
    <dbReference type="NCBI Taxonomy" id="295068"/>
    <lineage>
        <taxon>Bacteria</taxon>
        <taxon>Pseudomonadati</taxon>
        <taxon>Pseudomonadota</taxon>
        <taxon>Gammaproteobacteria</taxon>
        <taxon>Oceanospirillales</taxon>
        <taxon>Oceanospirillaceae</taxon>
        <taxon>Marinomonas</taxon>
    </lineage>
</organism>
<evidence type="ECO:0000313" key="2">
    <source>
        <dbReference type="EMBL" id="SBS31059.1"/>
    </source>
</evidence>
<dbReference type="RefSeq" id="WP_082861004.1">
    <property type="nucleotide sequence ID" value="NZ_FLOC01000009.1"/>
</dbReference>
<gene>
    <name evidence="2" type="ORF">MAQ5080_01842</name>
</gene>
<dbReference type="InterPro" id="IPR036374">
    <property type="entry name" value="OxRdtase_Mopterin-bd_sf"/>
</dbReference>
<evidence type="ECO:0000313" key="3">
    <source>
        <dbReference type="Proteomes" id="UP000092627"/>
    </source>
</evidence>
<reference evidence="2 3" key="1">
    <citation type="submission" date="2016-06" db="EMBL/GenBank/DDBJ databases">
        <authorList>
            <person name="Kjaerup R.B."/>
            <person name="Dalgaard T.S."/>
            <person name="Juul-Madsen H.R."/>
        </authorList>
    </citation>
    <scope>NUCLEOTIDE SEQUENCE [LARGE SCALE GENOMIC DNA]</scope>
    <source>
        <strain evidence="2 3">CECT 5080</strain>
    </source>
</reference>
<dbReference type="AlphaFoldDB" id="A0A1A8TF22"/>
<dbReference type="Proteomes" id="UP000092627">
    <property type="component" value="Unassembled WGS sequence"/>
</dbReference>